<comment type="similarity">
    <text evidence="9">Belongs to the class-I aminoacyl-tRNA synthetase family. ValS type 1 subfamily.</text>
</comment>
<evidence type="ECO:0000256" key="2">
    <source>
        <dbReference type="ARBA" id="ARBA00022598"/>
    </source>
</evidence>
<dbReference type="InterPro" id="IPR009080">
    <property type="entry name" value="tRNAsynth_Ia_anticodon-bd"/>
</dbReference>
<dbReference type="CDD" id="cd07962">
    <property type="entry name" value="Anticodon_Ia_Val"/>
    <property type="match status" value="1"/>
</dbReference>
<dbReference type="InterPro" id="IPR037118">
    <property type="entry name" value="Val-tRNA_synth_C_sf"/>
</dbReference>
<gene>
    <name evidence="9" type="primary">valS</name>
    <name evidence="12" type="ORF">CM1_02005</name>
</gene>
<feature type="short sequence motif" description="'KMSKS' region" evidence="9">
    <location>
        <begin position="514"/>
        <end position="518"/>
    </location>
</feature>
<dbReference type="RefSeq" id="WP_014894475.1">
    <property type="nucleotide sequence ID" value="NC_018497.1"/>
</dbReference>
<keyword evidence="2 9" id="KW-0436">Ligase</keyword>
<dbReference type="NCBIfam" id="TIGR00422">
    <property type="entry name" value="valS"/>
    <property type="match status" value="1"/>
</dbReference>
<name>A0ABC7ZK54_MYCGT</name>
<keyword evidence="3 9" id="KW-0547">Nucleotide-binding</keyword>
<evidence type="ECO:0000259" key="10">
    <source>
        <dbReference type="Pfam" id="PF00133"/>
    </source>
</evidence>
<dbReference type="InterPro" id="IPR002300">
    <property type="entry name" value="aa-tRNA-synth_Ia"/>
</dbReference>
<keyword evidence="1 9" id="KW-0963">Cytoplasm</keyword>
<dbReference type="InterPro" id="IPR009008">
    <property type="entry name" value="Val/Leu/Ile-tRNA-synth_edit"/>
</dbReference>
<comment type="subunit">
    <text evidence="9">Monomer.</text>
</comment>
<dbReference type="PROSITE" id="PS00178">
    <property type="entry name" value="AA_TRNA_LIGASE_I"/>
    <property type="match status" value="1"/>
</dbReference>
<dbReference type="GO" id="GO:0006438">
    <property type="term" value="P:valyl-tRNA aminoacylation"/>
    <property type="evidence" value="ECO:0007669"/>
    <property type="project" value="UniProtKB-UniRule"/>
</dbReference>
<dbReference type="Proteomes" id="UP000005254">
    <property type="component" value="Chromosome"/>
</dbReference>
<sequence>MKDKFSFQKNYDFNLVSDGLYEIWNNAGFFKPKDKNNSFTAILPPPNLTGTLHIGHAFEVSITDQIMRFKKMQGFSINWIPGFDHAGIATQTKYEKIALKENQKYFDADDDKKSEMIMNWALNQSEIIKNQLKSLGVCLNWSETKFTLSEQANKIVNNCFKNLYENGFIYQAYTLVNWDTKLNTAISNIEVINKPVNQHLHYVVYKLANDSKQELIVATTRPETIFADVCLLVNPKDKRYTNFWNKLVVNPLTGKQILVVTDSYVDIKFGTGILKCTPAHDFNDYEINTKYKFDFLSCIDSNGILNQNASKFQGLSVLQARNKIVKWLEKNKLLVKSIPLTSNVGFSERSGTVVEPMLSKQWFVDLPKLKDHLYLKKYPDFIPKRFNKQVSNWLNKLKPWCISRQLIWGHKIPVWFENNTGEIVVGEKPSKNLQNYTRSKDVLDTWFSSSLWPLICLNWEQGDSFHETELLVTGYDILFFWVLRMLFNSFFETKKLPFKTVLIHGLVRDEQNRKMSKSLNNGIDPVDLIRNYGADAVRLFLCSNHTPGDDLIFSEQKIKSAWNFLNKLWNVTKFVIQLENDQEISYDLDKLSLSETWILAKLDKVIQKITKLLDKFQLALANQILVKFVWDDFCNTFIEAIKKEPNQLKPQLFYTAKSVLSNIAILLSITVPFLSERIYQQFNNKSVMQATWPLATKIKIPKLFDLVLAAINDLRNYRKQYMLNSQQKLVVILSGKNAVDVKQYFNFSWIELKIETNKKVSFKYQIVDDTTQRLKSLQKQQAFFESEVKRSQAIVKNKSFLEKAPKEKVKSEFLKLEEYQKKLTETNQLIAKLTKAH</sequence>
<dbReference type="Pfam" id="PF08264">
    <property type="entry name" value="Anticodon_1"/>
    <property type="match status" value="1"/>
</dbReference>
<evidence type="ECO:0000256" key="4">
    <source>
        <dbReference type="ARBA" id="ARBA00022840"/>
    </source>
</evidence>
<evidence type="ECO:0000259" key="11">
    <source>
        <dbReference type="Pfam" id="PF08264"/>
    </source>
</evidence>
<comment type="function">
    <text evidence="9">Catalyzes the attachment of valine to tRNA(Val). As ValRS can inadvertently accommodate and process structurally similar amino acids such as threonine, to avoid such errors, it has a 'posttransfer' editing activity that hydrolyzes mischarged Thr-tRNA(Val) in a tRNA-dependent manner.</text>
</comment>
<dbReference type="SUPFAM" id="SSF46589">
    <property type="entry name" value="tRNA-binding arm"/>
    <property type="match status" value="1"/>
</dbReference>
<dbReference type="GO" id="GO:0005524">
    <property type="term" value="F:ATP binding"/>
    <property type="evidence" value="ECO:0007669"/>
    <property type="project" value="UniProtKB-UniRule"/>
</dbReference>
<feature type="domain" description="Aminoacyl-tRNA synthetase class Ia" evidence="10">
    <location>
        <begin position="20"/>
        <end position="427"/>
    </location>
</feature>
<comment type="subcellular location">
    <subcellularLocation>
        <location evidence="9">Cytoplasm</location>
    </subcellularLocation>
</comment>
<dbReference type="EC" id="6.1.1.9" evidence="9"/>
<keyword evidence="5 9" id="KW-0648">Protein biosynthesis</keyword>
<evidence type="ECO:0000256" key="7">
    <source>
        <dbReference type="ARBA" id="ARBA00023146"/>
    </source>
</evidence>
<keyword evidence="7 9" id="KW-0030">Aminoacyl-tRNA synthetase</keyword>
<comment type="domain">
    <text evidence="9">The C-terminal coiled-coil domain is crucial for aminoacylation activity.</text>
</comment>
<keyword evidence="6 9" id="KW-0175">Coiled coil</keyword>
<dbReference type="InterPro" id="IPR002303">
    <property type="entry name" value="Valyl-tRNA_ligase"/>
</dbReference>
<dbReference type="Gene3D" id="3.40.50.620">
    <property type="entry name" value="HUPs"/>
    <property type="match status" value="2"/>
</dbReference>
<evidence type="ECO:0000256" key="5">
    <source>
        <dbReference type="ARBA" id="ARBA00022917"/>
    </source>
</evidence>
<dbReference type="SUPFAM" id="SSF50677">
    <property type="entry name" value="ValRS/IleRS/LeuRS editing domain"/>
    <property type="match status" value="1"/>
</dbReference>
<protein>
    <recommendedName>
        <fullName evidence="9">Valine--tRNA ligase</fullName>
        <ecNumber evidence="9">6.1.1.9</ecNumber>
    </recommendedName>
    <alternativeName>
        <fullName evidence="9">Valyl-tRNA synthetase</fullName>
        <shortName evidence="9">ValRS</shortName>
    </alternativeName>
</protein>
<dbReference type="InterPro" id="IPR010978">
    <property type="entry name" value="tRNA-bd_arm"/>
</dbReference>
<evidence type="ECO:0000256" key="9">
    <source>
        <dbReference type="HAMAP-Rule" id="MF_02004"/>
    </source>
</evidence>
<reference evidence="12 13" key="1">
    <citation type="journal article" date="2012" name="J. Bacteriol.">
        <title>Draft Genome Sequences of Four Axenic Mycoplasma genitalium Strains Isolated from Denmark, Japan, and Australia.</title>
        <authorList>
            <person name="McGowin C.L."/>
            <person name="Ma L."/>
            <person name="Jensen J.S."/>
            <person name="Mancuso M.M."/>
            <person name="Hamasuna R."/>
            <person name="Adegboye D."/>
            <person name="Martin D.H."/>
        </authorList>
    </citation>
    <scope>NUCLEOTIDE SEQUENCE [LARGE SCALE GENOMIC DNA]</scope>
    <source>
        <strain evidence="12 13">M6320</strain>
    </source>
</reference>
<dbReference type="CDD" id="cd00817">
    <property type="entry name" value="ValRS_core"/>
    <property type="match status" value="1"/>
</dbReference>
<feature type="domain" description="Aminoacyl-tRNA synthetase class Ia" evidence="10">
    <location>
        <begin position="433"/>
        <end position="551"/>
    </location>
</feature>
<dbReference type="SUPFAM" id="SSF52374">
    <property type="entry name" value="Nucleotidylyl transferase"/>
    <property type="match status" value="1"/>
</dbReference>
<dbReference type="HAMAP" id="MF_02004">
    <property type="entry name" value="Val_tRNA_synth_type1"/>
    <property type="match status" value="1"/>
</dbReference>
<evidence type="ECO:0000313" key="12">
    <source>
        <dbReference type="EMBL" id="AFQ04161.1"/>
    </source>
</evidence>
<dbReference type="InterPro" id="IPR014729">
    <property type="entry name" value="Rossmann-like_a/b/a_fold"/>
</dbReference>
<feature type="domain" description="Methionyl/Valyl/Leucyl/Isoleucyl-tRNA synthetase anticodon-binding" evidence="11">
    <location>
        <begin position="596"/>
        <end position="732"/>
    </location>
</feature>
<comment type="domain">
    <text evidence="9">ValRS has two distinct active sites: one for aminoacylation and one for editing. The misactivated threonine is translocated from the active site to the editing site.</text>
</comment>
<organism evidence="12 13">
    <name type="scientific">Mycoplasmoides genitalium M6320</name>
    <dbReference type="NCBI Taxonomy" id="662945"/>
    <lineage>
        <taxon>Bacteria</taxon>
        <taxon>Bacillati</taxon>
        <taxon>Mycoplasmatota</taxon>
        <taxon>Mycoplasmoidales</taxon>
        <taxon>Mycoplasmoidaceae</taxon>
        <taxon>Mycoplasmoides</taxon>
    </lineage>
</organism>
<evidence type="ECO:0000256" key="8">
    <source>
        <dbReference type="ARBA" id="ARBA00047552"/>
    </source>
</evidence>
<evidence type="ECO:0000256" key="3">
    <source>
        <dbReference type="ARBA" id="ARBA00022741"/>
    </source>
</evidence>
<dbReference type="EMBL" id="CP003772">
    <property type="protein sequence ID" value="AFQ04161.1"/>
    <property type="molecule type" value="Genomic_DNA"/>
</dbReference>
<dbReference type="GO" id="GO:0004832">
    <property type="term" value="F:valine-tRNA ligase activity"/>
    <property type="evidence" value="ECO:0007669"/>
    <property type="project" value="UniProtKB-UniRule"/>
</dbReference>
<dbReference type="InterPro" id="IPR001412">
    <property type="entry name" value="aa-tRNA-synth_I_CS"/>
</dbReference>
<accession>A0ABC7ZK54</accession>
<dbReference type="SUPFAM" id="SSF47323">
    <property type="entry name" value="Anticodon-binding domain of a subclass of class I aminoacyl-tRNA synthetases"/>
    <property type="match status" value="1"/>
</dbReference>
<evidence type="ECO:0000256" key="1">
    <source>
        <dbReference type="ARBA" id="ARBA00022490"/>
    </source>
</evidence>
<proteinExistence type="inferred from homology"/>
<dbReference type="GO" id="GO:0005737">
    <property type="term" value="C:cytoplasm"/>
    <property type="evidence" value="ECO:0007669"/>
    <property type="project" value="UniProtKB-SubCell"/>
</dbReference>
<dbReference type="AlphaFoldDB" id="A0ABC7ZK54"/>
<dbReference type="InterPro" id="IPR033705">
    <property type="entry name" value="Anticodon_Ia_Val"/>
</dbReference>
<keyword evidence="4 9" id="KW-0067">ATP-binding</keyword>
<dbReference type="PANTHER" id="PTHR11946:SF93">
    <property type="entry name" value="VALINE--TRNA LIGASE, CHLOROPLASTIC_MITOCHONDRIAL 2"/>
    <property type="match status" value="1"/>
</dbReference>
<dbReference type="NCBIfam" id="NF004349">
    <property type="entry name" value="PRK05729.1"/>
    <property type="match status" value="1"/>
</dbReference>
<dbReference type="KEGG" id="mgx:CM1_02005"/>
<dbReference type="InterPro" id="IPR013155">
    <property type="entry name" value="M/V/L/I-tRNA-synth_anticd-bd"/>
</dbReference>
<evidence type="ECO:0000256" key="6">
    <source>
        <dbReference type="ARBA" id="ARBA00023054"/>
    </source>
</evidence>
<dbReference type="Gene3D" id="1.10.287.380">
    <property type="entry name" value="Valyl-tRNA synthetase, C-terminal domain"/>
    <property type="match status" value="1"/>
</dbReference>
<feature type="binding site" evidence="9">
    <location>
        <position position="517"/>
    </location>
    <ligand>
        <name>ATP</name>
        <dbReference type="ChEBI" id="CHEBI:30616"/>
    </ligand>
</feature>
<dbReference type="PRINTS" id="PR00986">
    <property type="entry name" value="TRNASYNTHVAL"/>
</dbReference>
<feature type="short sequence motif" description="'HIGH' region" evidence="9">
    <location>
        <begin position="46"/>
        <end position="56"/>
    </location>
</feature>
<dbReference type="PANTHER" id="PTHR11946">
    <property type="entry name" value="VALYL-TRNA SYNTHETASES"/>
    <property type="match status" value="1"/>
</dbReference>
<evidence type="ECO:0000313" key="13">
    <source>
        <dbReference type="Proteomes" id="UP000005254"/>
    </source>
</evidence>
<dbReference type="Gene3D" id="1.10.730.10">
    <property type="entry name" value="Isoleucyl-tRNA Synthetase, Domain 1"/>
    <property type="match status" value="1"/>
</dbReference>
<comment type="catalytic activity">
    <reaction evidence="8 9">
        <text>tRNA(Val) + L-valine + ATP = L-valyl-tRNA(Val) + AMP + diphosphate</text>
        <dbReference type="Rhea" id="RHEA:10704"/>
        <dbReference type="Rhea" id="RHEA-COMP:9672"/>
        <dbReference type="Rhea" id="RHEA-COMP:9708"/>
        <dbReference type="ChEBI" id="CHEBI:30616"/>
        <dbReference type="ChEBI" id="CHEBI:33019"/>
        <dbReference type="ChEBI" id="CHEBI:57762"/>
        <dbReference type="ChEBI" id="CHEBI:78442"/>
        <dbReference type="ChEBI" id="CHEBI:78537"/>
        <dbReference type="ChEBI" id="CHEBI:456215"/>
        <dbReference type="EC" id="6.1.1.9"/>
    </reaction>
</comment>
<dbReference type="Pfam" id="PF00133">
    <property type="entry name" value="tRNA-synt_1"/>
    <property type="match status" value="2"/>
</dbReference>